<evidence type="ECO:0000259" key="5">
    <source>
        <dbReference type="Pfam" id="PF00561"/>
    </source>
</evidence>
<evidence type="ECO:0000313" key="6">
    <source>
        <dbReference type="EMBL" id="SCL15137.1"/>
    </source>
</evidence>
<dbReference type="OrthoDB" id="4006962at2"/>
<dbReference type="Pfam" id="PF00561">
    <property type="entry name" value="Abhydrolase_1"/>
    <property type="match status" value="1"/>
</dbReference>
<keyword evidence="7" id="KW-1185">Reference proteome</keyword>
<dbReference type="PANTHER" id="PTHR43248">
    <property type="entry name" value="2-SUCCINYL-6-HYDROXY-2,4-CYCLOHEXADIENE-1-CARBOXYLATE SYNTHASE"/>
    <property type="match status" value="1"/>
</dbReference>
<feature type="compositionally biased region" description="Low complexity" evidence="3">
    <location>
        <begin position="328"/>
        <end position="341"/>
    </location>
</feature>
<name>A0A1C6RDG0_9ACTN</name>
<reference evidence="6 7" key="1">
    <citation type="submission" date="2016-06" db="EMBL/GenBank/DDBJ databases">
        <authorList>
            <person name="Kjaerup R.B."/>
            <person name="Dalgaard T.S."/>
            <person name="Juul-Madsen H.R."/>
        </authorList>
    </citation>
    <scope>NUCLEOTIDE SEQUENCE [LARGE SCALE GENOMIC DNA]</scope>
    <source>
        <strain evidence="6 7">DSM 43818</strain>
    </source>
</reference>
<dbReference type="GO" id="GO:0016787">
    <property type="term" value="F:hydrolase activity"/>
    <property type="evidence" value="ECO:0007669"/>
    <property type="project" value="UniProtKB-KW"/>
</dbReference>
<feature type="signal peptide" evidence="4">
    <location>
        <begin position="1"/>
        <end position="29"/>
    </location>
</feature>
<evidence type="ECO:0000256" key="1">
    <source>
        <dbReference type="ARBA" id="ARBA00010088"/>
    </source>
</evidence>
<evidence type="ECO:0000256" key="3">
    <source>
        <dbReference type="SAM" id="MobiDB-lite"/>
    </source>
</evidence>
<comment type="similarity">
    <text evidence="1">Belongs to the peptidase S33 family.</text>
</comment>
<dbReference type="SUPFAM" id="SSF53474">
    <property type="entry name" value="alpha/beta-Hydrolases"/>
    <property type="match status" value="1"/>
</dbReference>
<feature type="region of interest" description="Disordered" evidence="3">
    <location>
        <begin position="328"/>
        <end position="351"/>
    </location>
</feature>
<evidence type="ECO:0000256" key="4">
    <source>
        <dbReference type="SAM" id="SignalP"/>
    </source>
</evidence>
<dbReference type="RefSeq" id="WP_091075872.1">
    <property type="nucleotide sequence ID" value="NZ_FMHT01000003.1"/>
</dbReference>
<sequence>MRRKLIRQLVAAAAVGLTLVSLAPPAAQAAAPGGAVQWAPCAQDATALCATLDVPVDWADPDGPTIGLALAKRPATDPQARRGSLVVNPGGPGGSGVDAALWNAYSEDLRRHFDILGFDPRGVARSAPVMCSLDAIGNLPSGPINTPAAFDEMVTASRELAVDCRSRTGPVFDHVDTLHVVRDIDAIRAAVGDEKLTFLGMSYGTLMAQQYAELYPNRVRAVVADSTMDHSQDARGFAVTQAATGQDSFNEFVSGCARLPRCALHGRDIRQFWQRLLDRAGRGELPDPDDPSYRITQPDLVNFVLRNLNYQPYWLGIASELERLDAGRPSSPAAAAAAQRQPARDQSARIQSAPDEPVVVPFAYQAVLCQDWNLAARDFTEWSAIAADAQRAAPDLPDPPRASVGAICLGFPNPVTNPQRPIEATNDTTLLFVNSLHDPATGYNWALGAAAQFGNRAELLTYEGWGHIVYGRVACADEAIDRYLVDVVLPAAGTRCAAAPPPGTTSDSARSRAAAPEVGLAPTTMVPLRAEPEVPTWLF</sequence>
<evidence type="ECO:0000313" key="7">
    <source>
        <dbReference type="Proteomes" id="UP000199699"/>
    </source>
</evidence>
<feature type="chain" id="PRO_5008744703" evidence="4">
    <location>
        <begin position="30"/>
        <end position="539"/>
    </location>
</feature>
<dbReference type="AlphaFoldDB" id="A0A1C6RDG0"/>
<dbReference type="Gene3D" id="3.40.50.1820">
    <property type="entry name" value="alpha/beta hydrolase"/>
    <property type="match status" value="1"/>
</dbReference>
<dbReference type="EMBL" id="FMHT01000003">
    <property type="protein sequence ID" value="SCL15137.1"/>
    <property type="molecule type" value="Genomic_DNA"/>
</dbReference>
<gene>
    <name evidence="6" type="ORF">GA0070616_0640</name>
</gene>
<organism evidence="6 7">
    <name type="scientific">Micromonospora nigra</name>
    <dbReference type="NCBI Taxonomy" id="145857"/>
    <lineage>
        <taxon>Bacteria</taxon>
        <taxon>Bacillati</taxon>
        <taxon>Actinomycetota</taxon>
        <taxon>Actinomycetes</taxon>
        <taxon>Micromonosporales</taxon>
        <taxon>Micromonosporaceae</taxon>
        <taxon>Micromonospora</taxon>
    </lineage>
</organism>
<proteinExistence type="inferred from homology"/>
<dbReference type="Proteomes" id="UP000199699">
    <property type="component" value="Unassembled WGS sequence"/>
</dbReference>
<dbReference type="STRING" id="145857.GA0070616_0640"/>
<evidence type="ECO:0000256" key="2">
    <source>
        <dbReference type="ARBA" id="ARBA00022801"/>
    </source>
</evidence>
<accession>A0A1C6RDG0</accession>
<keyword evidence="4" id="KW-0732">Signal</keyword>
<dbReference type="InterPro" id="IPR029058">
    <property type="entry name" value="AB_hydrolase_fold"/>
</dbReference>
<dbReference type="InterPro" id="IPR000073">
    <property type="entry name" value="AB_hydrolase_1"/>
</dbReference>
<feature type="region of interest" description="Disordered" evidence="3">
    <location>
        <begin position="497"/>
        <end position="516"/>
    </location>
</feature>
<dbReference type="InterPro" id="IPR051601">
    <property type="entry name" value="Serine_prot/Carboxylest_S33"/>
</dbReference>
<keyword evidence="2 6" id="KW-0378">Hydrolase</keyword>
<dbReference type="PANTHER" id="PTHR43248:SF25">
    <property type="entry name" value="AB HYDROLASE-1 DOMAIN-CONTAINING PROTEIN-RELATED"/>
    <property type="match status" value="1"/>
</dbReference>
<protein>
    <submittedName>
        <fullName evidence="6">Alpha/beta hydrolase fold</fullName>
    </submittedName>
</protein>
<feature type="domain" description="AB hydrolase-1" evidence="5">
    <location>
        <begin position="85"/>
        <end position="470"/>
    </location>
</feature>